<evidence type="ECO:0000256" key="5">
    <source>
        <dbReference type="ARBA" id="ARBA00022741"/>
    </source>
</evidence>
<dbReference type="SUPFAM" id="SSF55008">
    <property type="entry name" value="HMA, heavy metal-associated domain"/>
    <property type="match status" value="2"/>
</dbReference>
<dbReference type="SFLD" id="SFLDG00002">
    <property type="entry name" value="C1.7:_P-type_atpase_like"/>
    <property type="match status" value="1"/>
</dbReference>
<dbReference type="GO" id="GO:0016020">
    <property type="term" value="C:membrane"/>
    <property type="evidence" value="ECO:0007669"/>
    <property type="project" value="UniProtKB-SubCell"/>
</dbReference>
<dbReference type="Gene3D" id="2.70.150.10">
    <property type="entry name" value="Calcium-transporting ATPase, cytoplasmic transduction domain A"/>
    <property type="match status" value="1"/>
</dbReference>
<feature type="transmembrane region" description="Helical" evidence="10">
    <location>
        <begin position="401"/>
        <end position="422"/>
    </location>
</feature>
<dbReference type="FunFam" id="2.70.150.10:FF:000068">
    <property type="entry name" value="Copper resistance-associated P-type ATPase"/>
    <property type="match status" value="1"/>
</dbReference>
<comment type="similarity">
    <text evidence="2 10">Belongs to the cation transport ATPase (P-type) (TC 3.A.3) family. Type IB subfamily.</text>
</comment>
<keyword evidence="3 10" id="KW-0812">Transmembrane</keyword>
<dbReference type="CDD" id="cd02094">
    <property type="entry name" value="P-type_ATPase_Cu-like"/>
    <property type="match status" value="1"/>
</dbReference>
<dbReference type="OrthoDB" id="432719at2759"/>
<evidence type="ECO:0000256" key="8">
    <source>
        <dbReference type="ARBA" id="ARBA00022989"/>
    </source>
</evidence>
<dbReference type="InterPro" id="IPR036412">
    <property type="entry name" value="HAD-like_sf"/>
</dbReference>
<dbReference type="GO" id="GO:0016887">
    <property type="term" value="F:ATP hydrolysis activity"/>
    <property type="evidence" value="ECO:0007669"/>
    <property type="project" value="InterPro"/>
</dbReference>
<feature type="transmembrane region" description="Helical" evidence="10">
    <location>
        <begin position="682"/>
        <end position="702"/>
    </location>
</feature>
<dbReference type="SUPFAM" id="SSF56784">
    <property type="entry name" value="HAD-like"/>
    <property type="match status" value="1"/>
</dbReference>
<dbReference type="FunFam" id="3.30.70.100:FF:000001">
    <property type="entry name" value="ATPase copper transporting beta"/>
    <property type="match status" value="1"/>
</dbReference>
<organism evidence="13 14">
    <name type="scientific">Ceratocystis fimbriata CBS 114723</name>
    <dbReference type="NCBI Taxonomy" id="1035309"/>
    <lineage>
        <taxon>Eukaryota</taxon>
        <taxon>Fungi</taxon>
        <taxon>Dikarya</taxon>
        <taxon>Ascomycota</taxon>
        <taxon>Pezizomycotina</taxon>
        <taxon>Sordariomycetes</taxon>
        <taxon>Hypocreomycetidae</taxon>
        <taxon>Microascales</taxon>
        <taxon>Ceratocystidaceae</taxon>
        <taxon>Ceratocystis</taxon>
    </lineage>
</organism>
<dbReference type="CDD" id="cd00371">
    <property type="entry name" value="HMA"/>
    <property type="match status" value="2"/>
</dbReference>
<feature type="compositionally biased region" description="Polar residues" evidence="11">
    <location>
        <begin position="124"/>
        <end position="137"/>
    </location>
</feature>
<comment type="caution">
    <text evidence="13">The sequence shown here is derived from an EMBL/GenBank/DDBJ whole genome shotgun (WGS) entry which is preliminary data.</text>
</comment>
<sequence>MKGFFKIFKADSAEAAKLGRSSTEAQIQQRPFLRSSLLVENLHCPSCVTAIKAALQDEFESDILWVSPNIVTSVVVVEHYETRKTNLRRIVDILEDCGFEIGAAQTASDDSTVSHALTAESLGGDTNESTSGRQLGDSSALGERRQYLPSRPPAPERRTAHLDNCEACRTSGDHKDSPPCHPADNGRSSNEKTKNSLDLMVSVKATEPRESSWRVTLAIGGMTCAVCVNTITSELKKREFIENASVALVSNSATVVIADESYKQTVVDAIEDLGYDATVDSVERISPHTESPDRKPLTNIRTVEIRVDGMFCQRCPDRLRQALGGFGDRRLRILEMPTIDHAILQIKYSPEAPTFTVRHILSAIEAADPAFTASIYHPPTLEERSKQIVAKHQRELLQRTVLSMAIAVPTFVLGIVYMSLIPDSNHAKMFLMHPWTSGISRLQVILFALATPVYFYGADIFHMRTLKEIRALWRPGSRTPILQRFYRFGSMNMLISLGTTIAYFSSIAQMIDAGIHKPHMVEDNQFYFDSVVFLTMFLLLGRLIESYSKSRTGDAVEMLIKLRPSTALLVNKGSEGDVPDTIVSADLLEFGDIVRVPHGASPPADGLIVSGATSFDESSLTGESHLVKKAVNEPVYAGTVNKDGAVLVKITGTAGASMLDQIVKVVREGQAKRAPMEHIADLLTMYFVPVIVLIAVSTWLIWMSLGLGGAIPESYLDHRNGWVAFALQFAVAVFVVACPCGLALAAPTAIFVGGGIAAQCGILAKGGGEAFQKASKIDCVVFDKTGTLTEGGEPRITDSVVYPGMEADSTRDATLIASIKAVEQNSNHPVAIAVLAFCQGYENGSLPQVEIGSLSEIPGRGMKATCKILDEEPLELIIGNEAMMGDHNVTIPALVSESITGWKLGANSIALAAVSTDSLDWTFVAGFAIADPIRKEAASVIKALRMQGTQVWMLSGDNATTASAVARMVGIEENHVLAEVLPSQKAEKVAYLQRTLGATTSRKGKSDSKSGRGRVAMVGDGINDSPALTQADIGIAIGSGSDIAISSADFVLVTSDLRSVHTLLHLSQAVFRRIKFNFGWACVFNLVAVPIAAGVLYPIVVNGTRVRLDPVWAALAMALSSISVVMSSLLLRSRIPLVGYQAKVIPK</sequence>
<dbReference type="EMBL" id="APWK03000041">
    <property type="protein sequence ID" value="PHH53579.1"/>
    <property type="molecule type" value="Genomic_DNA"/>
</dbReference>
<evidence type="ECO:0000259" key="12">
    <source>
        <dbReference type="PROSITE" id="PS50846"/>
    </source>
</evidence>
<evidence type="ECO:0000256" key="3">
    <source>
        <dbReference type="ARBA" id="ARBA00022692"/>
    </source>
</evidence>
<dbReference type="Gene3D" id="3.40.1110.10">
    <property type="entry name" value="Calcium-transporting ATPase, cytoplasmic domain N"/>
    <property type="match status" value="1"/>
</dbReference>
<dbReference type="GO" id="GO:0043682">
    <property type="term" value="F:P-type divalent copper transporter activity"/>
    <property type="evidence" value="ECO:0007669"/>
    <property type="project" value="TreeGrafter"/>
</dbReference>
<dbReference type="PROSITE" id="PS00154">
    <property type="entry name" value="ATPASE_E1_E2"/>
    <property type="match status" value="1"/>
</dbReference>
<keyword evidence="6 10" id="KW-0067">ATP-binding</keyword>
<dbReference type="SUPFAM" id="SSF81653">
    <property type="entry name" value="Calcium ATPase, transduction domain A"/>
    <property type="match status" value="1"/>
</dbReference>
<dbReference type="InterPro" id="IPR001757">
    <property type="entry name" value="P_typ_ATPase"/>
</dbReference>
<keyword evidence="5 10" id="KW-0547">Nucleotide-binding</keyword>
<feature type="transmembrane region" description="Helical" evidence="10">
    <location>
        <begin position="1111"/>
        <end position="1131"/>
    </location>
</feature>
<dbReference type="PROSITE" id="PS50846">
    <property type="entry name" value="HMA_2"/>
    <property type="match status" value="2"/>
</dbReference>
<feature type="transmembrane region" description="Helical" evidence="10">
    <location>
        <begin position="526"/>
        <end position="544"/>
    </location>
</feature>
<feature type="compositionally biased region" description="Basic and acidic residues" evidence="11">
    <location>
        <begin position="154"/>
        <end position="178"/>
    </location>
</feature>
<keyword evidence="9 10" id="KW-0472">Membrane</keyword>
<dbReference type="NCBIfam" id="TIGR01525">
    <property type="entry name" value="ATPase-IB_hvy"/>
    <property type="match status" value="1"/>
</dbReference>
<dbReference type="PANTHER" id="PTHR43520">
    <property type="entry name" value="ATP7, ISOFORM B"/>
    <property type="match status" value="1"/>
</dbReference>
<dbReference type="GO" id="GO:0005524">
    <property type="term" value="F:ATP binding"/>
    <property type="evidence" value="ECO:0007669"/>
    <property type="project" value="UniProtKB-UniRule"/>
</dbReference>
<keyword evidence="14" id="KW-1185">Reference proteome</keyword>
<dbReference type="STRING" id="1035309.A0A2C5WXM8"/>
<evidence type="ECO:0000313" key="13">
    <source>
        <dbReference type="EMBL" id="PHH53579.1"/>
    </source>
</evidence>
<feature type="transmembrane region" description="Helical" evidence="10">
    <location>
        <begin position="722"/>
        <end position="746"/>
    </location>
</feature>
<dbReference type="Pfam" id="PF00122">
    <property type="entry name" value="E1-E2_ATPase"/>
    <property type="match status" value="1"/>
</dbReference>
<name>A0A2C5WXM8_9PEZI</name>
<evidence type="ECO:0000256" key="6">
    <source>
        <dbReference type="ARBA" id="ARBA00022840"/>
    </source>
</evidence>
<dbReference type="GO" id="GO:0005507">
    <property type="term" value="F:copper ion binding"/>
    <property type="evidence" value="ECO:0007669"/>
    <property type="project" value="TreeGrafter"/>
</dbReference>
<dbReference type="GO" id="GO:0055070">
    <property type="term" value="P:copper ion homeostasis"/>
    <property type="evidence" value="ECO:0007669"/>
    <property type="project" value="TreeGrafter"/>
</dbReference>
<dbReference type="InterPro" id="IPR036163">
    <property type="entry name" value="HMA_dom_sf"/>
</dbReference>
<dbReference type="InterPro" id="IPR023214">
    <property type="entry name" value="HAD_sf"/>
</dbReference>
<feature type="transmembrane region" description="Helical" evidence="10">
    <location>
        <begin position="485"/>
        <end position="506"/>
    </location>
</feature>
<dbReference type="Pfam" id="PF00403">
    <property type="entry name" value="HMA"/>
    <property type="match status" value="2"/>
</dbReference>
<feature type="domain" description="HMA" evidence="12">
    <location>
        <begin position="33"/>
        <end position="102"/>
    </location>
</feature>
<evidence type="ECO:0000256" key="4">
    <source>
        <dbReference type="ARBA" id="ARBA00022723"/>
    </source>
</evidence>
<feature type="transmembrane region" description="Helical" evidence="10">
    <location>
        <begin position="442"/>
        <end position="464"/>
    </location>
</feature>
<evidence type="ECO:0000313" key="14">
    <source>
        <dbReference type="Proteomes" id="UP000222788"/>
    </source>
</evidence>
<proteinExistence type="inferred from homology"/>
<dbReference type="SUPFAM" id="SSF81665">
    <property type="entry name" value="Calcium ATPase, transmembrane domain M"/>
    <property type="match status" value="1"/>
</dbReference>
<feature type="transmembrane region" description="Helical" evidence="10">
    <location>
        <begin position="1078"/>
        <end position="1099"/>
    </location>
</feature>
<accession>A0A2C5WXM8</accession>
<dbReference type="Pfam" id="PF00702">
    <property type="entry name" value="Hydrolase"/>
    <property type="match status" value="1"/>
</dbReference>
<feature type="domain" description="HMA" evidence="12">
    <location>
        <begin position="213"/>
        <end position="278"/>
    </location>
</feature>
<dbReference type="InterPro" id="IPR008250">
    <property type="entry name" value="ATPase_P-typ_transduc_dom_A_sf"/>
</dbReference>
<dbReference type="PANTHER" id="PTHR43520:SF32">
    <property type="entry name" value="COPPER RESISTANCE P-TYPE ATPASE (EUROFUNG)"/>
    <property type="match status" value="1"/>
</dbReference>
<reference evidence="13 14" key="1">
    <citation type="journal article" date="2013" name="Fungal Biol.">
        <title>Analysis of microsatellite markers in the genome of the plant pathogen Ceratocystis fimbriata.</title>
        <authorList>
            <person name="Simpson M.C."/>
            <person name="Wilken P.M."/>
            <person name="Coetzee M.P."/>
            <person name="Wingfield M.J."/>
            <person name="Wingfield B.D."/>
        </authorList>
    </citation>
    <scope>NUCLEOTIDE SEQUENCE [LARGE SCALE GENOMIC DNA]</scope>
    <source>
        <strain evidence="13 14">CBS 114723</strain>
    </source>
</reference>
<dbReference type="InterPro" id="IPR027256">
    <property type="entry name" value="P-typ_ATPase_IB"/>
</dbReference>
<dbReference type="InterPro" id="IPR023299">
    <property type="entry name" value="ATPase_P-typ_cyto_dom_N"/>
</dbReference>
<keyword evidence="4 10" id="KW-0479">Metal-binding</keyword>
<dbReference type="NCBIfam" id="TIGR01494">
    <property type="entry name" value="ATPase_P-type"/>
    <property type="match status" value="2"/>
</dbReference>
<dbReference type="SFLD" id="SFLDS00003">
    <property type="entry name" value="Haloacid_Dehalogenase"/>
    <property type="match status" value="1"/>
</dbReference>
<comment type="subcellular location">
    <subcellularLocation>
        <location evidence="1">Membrane</location>
        <topology evidence="1">Multi-pass membrane protein</topology>
    </subcellularLocation>
</comment>
<evidence type="ECO:0000256" key="11">
    <source>
        <dbReference type="SAM" id="MobiDB-lite"/>
    </source>
</evidence>
<gene>
    <name evidence="13" type="primary">RAN1_1</name>
    <name evidence="13" type="ORF">CFIMG_005062RAaa</name>
</gene>
<dbReference type="SFLD" id="SFLDF00027">
    <property type="entry name" value="p-type_atpase"/>
    <property type="match status" value="1"/>
</dbReference>
<evidence type="ECO:0000256" key="9">
    <source>
        <dbReference type="ARBA" id="ARBA00023136"/>
    </source>
</evidence>
<keyword evidence="8 10" id="KW-1133">Transmembrane helix</keyword>
<dbReference type="InterPro" id="IPR018303">
    <property type="entry name" value="ATPase_P-typ_P_site"/>
</dbReference>
<protein>
    <submittedName>
        <fullName evidence="13">Copper-transporting ATPase RAN1</fullName>
    </submittedName>
</protein>
<reference evidence="13 14" key="2">
    <citation type="journal article" date="2013" name="IMA Fungus">
        <title>IMA Genome-F 1: Ceratocystis fimbriata: Draft nuclear genome sequence for the plant pathogen, Ceratocystis fimbriata.</title>
        <authorList>
            <person name="Wilken P.M."/>
            <person name="Steenkamp E.T."/>
            <person name="Wingfield M.J."/>
            <person name="de Beer Z.W."/>
            <person name="Wingfield B.D."/>
        </authorList>
    </citation>
    <scope>NUCLEOTIDE SEQUENCE [LARGE SCALE GENOMIC DNA]</scope>
    <source>
        <strain evidence="13 14">CBS 114723</strain>
    </source>
</reference>
<dbReference type="InterPro" id="IPR006121">
    <property type="entry name" value="HMA_dom"/>
</dbReference>
<evidence type="ECO:0000256" key="10">
    <source>
        <dbReference type="RuleBase" id="RU362081"/>
    </source>
</evidence>
<feature type="region of interest" description="Disordered" evidence="11">
    <location>
        <begin position="121"/>
        <end position="195"/>
    </location>
</feature>
<evidence type="ECO:0000256" key="7">
    <source>
        <dbReference type="ARBA" id="ARBA00022967"/>
    </source>
</evidence>
<evidence type="ECO:0000256" key="2">
    <source>
        <dbReference type="ARBA" id="ARBA00006024"/>
    </source>
</evidence>
<keyword evidence="7" id="KW-1278">Translocase</keyword>
<dbReference type="Gene3D" id="3.30.70.100">
    <property type="match status" value="2"/>
</dbReference>
<dbReference type="Gene3D" id="3.40.50.1000">
    <property type="entry name" value="HAD superfamily/HAD-like"/>
    <property type="match status" value="1"/>
</dbReference>
<evidence type="ECO:0000256" key="1">
    <source>
        <dbReference type="ARBA" id="ARBA00004141"/>
    </source>
</evidence>
<dbReference type="InterPro" id="IPR023298">
    <property type="entry name" value="ATPase_P-typ_TM_dom_sf"/>
</dbReference>
<dbReference type="InterPro" id="IPR059000">
    <property type="entry name" value="ATPase_P-type_domA"/>
</dbReference>
<dbReference type="InterPro" id="IPR044492">
    <property type="entry name" value="P_typ_ATPase_HD_dom"/>
</dbReference>
<dbReference type="AlphaFoldDB" id="A0A2C5WXM8"/>
<dbReference type="PRINTS" id="PR00119">
    <property type="entry name" value="CATATPASE"/>
</dbReference>
<dbReference type="Proteomes" id="UP000222788">
    <property type="component" value="Unassembled WGS sequence"/>
</dbReference>